<dbReference type="Pfam" id="PF05685">
    <property type="entry name" value="Uma2"/>
    <property type="match status" value="1"/>
</dbReference>
<accession>A0ABX2CZ38</accession>
<dbReference type="Proteomes" id="UP000702425">
    <property type="component" value="Unassembled WGS sequence"/>
</dbReference>
<keyword evidence="3" id="KW-1185">Reference proteome</keyword>
<dbReference type="EMBL" id="SRRZ01000048">
    <property type="protein sequence ID" value="NQE35163.1"/>
    <property type="molecule type" value="Genomic_DNA"/>
</dbReference>
<dbReference type="PANTHER" id="PTHR34107:SF4">
    <property type="entry name" value="SLL1222 PROTEIN"/>
    <property type="match status" value="1"/>
</dbReference>
<evidence type="ECO:0000259" key="1">
    <source>
        <dbReference type="Pfam" id="PF05685"/>
    </source>
</evidence>
<dbReference type="InterPro" id="IPR012296">
    <property type="entry name" value="Nuclease_put_TT1808"/>
</dbReference>
<evidence type="ECO:0000313" key="3">
    <source>
        <dbReference type="Proteomes" id="UP000702425"/>
    </source>
</evidence>
<comment type="caution">
    <text evidence="2">The sequence shown here is derived from an EMBL/GenBank/DDBJ whole genome shotgun (WGS) entry which is preliminary data.</text>
</comment>
<dbReference type="RefSeq" id="WP_172188334.1">
    <property type="nucleotide sequence ID" value="NZ_CAWPPK010000261.1"/>
</dbReference>
<protein>
    <recommendedName>
        <fullName evidence="1">Putative restriction endonuclease domain-containing protein</fullName>
    </recommendedName>
</protein>
<reference evidence="2 3" key="1">
    <citation type="journal article" date="2020" name="Sci. Rep.">
        <title>A novel cyanobacterial geosmin producer, revising GeoA distribution and dispersion patterns in Bacteria.</title>
        <authorList>
            <person name="Churro C."/>
            <person name="Semedo-Aguiar A.P."/>
            <person name="Silva A.D."/>
            <person name="Pereira-Leal J.B."/>
            <person name="Leite R.B."/>
        </authorList>
    </citation>
    <scope>NUCLEOTIDE SEQUENCE [LARGE SCALE GENOMIC DNA]</scope>
    <source>
        <strain evidence="2 3">IPMA8</strain>
    </source>
</reference>
<dbReference type="Gene3D" id="3.90.1570.10">
    <property type="entry name" value="tt1808, chain A"/>
    <property type="match status" value="1"/>
</dbReference>
<dbReference type="InterPro" id="IPR008538">
    <property type="entry name" value="Uma2"/>
</dbReference>
<dbReference type="PANTHER" id="PTHR34107">
    <property type="entry name" value="SLL0198 PROTEIN-RELATED"/>
    <property type="match status" value="1"/>
</dbReference>
<evidence type="ECO:0000313" key="2">
    <source>
        <dbReference type="EMBL" id="NQE35163.1"/>
    </source>
</evidence>
<gene>
    <name evidence="2" type="ORF">E5S67_02893</name>
</gene>
<feature type="domain" description="Putative restriction endonuclease" evidence="1">
    <location>
        <begin position="15"/>
        <end position="184"/>
    </location>
</feature>
<name>A0ABX2CZ38_9CYAN</name>
<dbReference type="SUPFAM" id="SSF52980">
    <property type="entry name" value="Restriction endonuclease-like"/>
    <property type="match status" value="1"/>
</dbReference>
<proteinExistence type="predicted"/>
<dbReference type="InterPro" id="IPR011335">
    <property type="entry name" value="Restrct_endonuc-II-like"/>
</dbReference>
<dbReference type="CDD" id="cd06260">
    <property type="entry name" value="DUF820-like"/>
    <property type="match status" value="1"/>
</dbReference>
<sequence length="188" mass="21324">MNQTISDKVRWTTADLELLPDNGDRYEIIDGELFVTRAPHWGHQQAIGNLYQELNTWSRETNLGRAGINPGIIFTDADNVIPDLVWASNERLAILLDEAGHLTAAPELVVEVLSPGADNERRDRDLKLRLYSVRGVQEYWIVNWRLQQIEVYRREQASLRLIATLLSNDELTSPLLPGFSCSVALIFA</sequence>
<organism evidence="2 3">
    <name type="scientific">Microcoleus asticus IPMA8</name>
    <dbReference type="NCBI Taxonomy" id="2563858"/>
    <lineage>
        <taxon>Bacteria</taxon>
        <taxon>Bacillati</taxon>
        <taxon>Cyanobacteriota</taxon>
        <taxon>Cyanophyceae</taxon>
        <taxon>Oscillatoriophycideae</taxon>
        <taxon>Oscillatoriales</taxon>
        <taxon>Microcoleaceae</taxon>
        <taxon>Microcoleus</taxon>
        <taxon>Microcoleus asticus</taxon>
    </lineage>
</organism>